<comment type="pathway">
    <text evidence="2 15">Cofactor biosynthesis; FAD biosynthesis; FAD from FMN: step 1/1.</text>
</comment>
<evidence type="ECO:0000256" key="4">
    <source>
        <dbReference type="ARBA" id="ARBA00022630"/>
    </source>
</evidence>
<comment type="pathway">
    <text evidence="3 15">Cofactor biosynthesis; FMN biosynthesis; FMN from riboflavin (ATP route): step 1/1.</text>
</comment>
<dbReference type="GO" id="GO:0003919">
    <property type="term" value="F:FMN adenylyltransferase activity"/>
    <property type="evidence" value="ECO:0007669"/>
    <property type="project" value="UniProtKB-UniRule"/>
</dbReference>
<keyword evidence="18" id="KW-1185">Reference proteome</keyword>
<evidence type="ECO:0000256" key="13">
    <source>
        <dbReference type="ARBA" id="ARBA00047880"/>
    </source>
</evidence>
<dbReference type="RefSeq" id="WP_169146671.1">
    <property type="nucleotide sequence ID" value="NZ_JABBGA010000012.1"/>
</dbReference>
<dbReference type="SMART" id="SM00904">
    <property type="entry name" value="Flavokinase"/>
    <property type="match status" value="1"/>
</dbReference>
<dbReference type="GO" id="GO:0006747">
    <property type="term" value="P:FAD biosynthetic process"/>
    <property type="evidence" value="ECO:0007669"/>
    <property type="project" value="UniProtKB-UniRule"/>
</dbReference>
<dbReference type="InterPro" id="IPR023465">
    <property type="entry name" value="Riboflavin_kinase_dom_sf"/>
</dbReference>
<evidence type="ECO:0000256" key="11">
    <source>
        <dbReference type="ARBA" id="ARBA00022840"/>
    </source>
</evidence>
<accession>A0A848G4I2</accession>
<dbReference type="InterPro" id="IPR023468">
    <property type="entry name" value="Riboflavin_kinase"/>
</dbReference>
<dbReference type="GO" id="GO:0008531">
    <property type="term" value="F:riboflavin kinase activity"/>
    <property type="evidence" value="ECO:0007669"/>
    <property type="project" value="UniProtKB-UniRule"/>
</dbReference>
<keyword evidence="7 15" id="KW-0548">Nucleotidyltransferase</keyword>
<dbReference type="Proteomes" id="UP000580043">
    <property type="component" value="Unassembled WGS sequence"/>
</dbReference>
<evidence type="ECO:0000256" key="6">
    <source>
        <dbReference type="ARBA" id="ARBA00022679"/>
    </source>
</evidence>
<dbReference type="UniPathway" id="UPA00276">
    <property type="reaction ID" value="UER00406"/>
</dbReference>
<keyword evidence="6 15" id="KW-0808">Transferase</keyword>
<keyword evidence="4 15" id="KW-0285">Flavoprotein</keyword>
<dbReference type="EC" id="2.7.1.26" evidence="15"/>
<dbReference type="NCBIfam" id="NF004160">
    <property type="entry name" value="PRK05627.1-3"/>
    <property type="match status" value="1"/>
</dbReference>
<evidence type="ECO:0000256" key="5">
    <source>
        <dbReference type="ARBA" id="ARBA00022643"/>
    </source>
</evidence>
<dbReference type="NCBIfam" id="TIGR00083">
    <property type="entry name" value="ribF"/>
    <property type="match status" value="1"/>
</dbReference>
<reference evidence="17 18" key="1">
    <citation type="submission" date="2020-04" db="EMBL/GenBank/DDBJ databases">
        <title>Zoogloea sp. G-4-1-14 isolated from soil.</title>
        <authorList>
            <person name="Dahal R.H."/>
        </authorList>
    </citation>
    <scope>NUCLEOTIDE SEQUENCE [LARGE SCALE GENOMIC DNA]</scope>
    <source>
        <strain evidence="17 18">G-4-1-14</strain>
    </source>
</reference>
<dbReference type="PANTHER" id="PTHR22749">
    <property type="entry name" value="RIBOFLAVIN KINASE/FMN ADENYLYLTRANSFERASE"/>
    <property type="match status" value="1"/>
</dbReference>
<evidence type="ECO:0000256" key="10">
    <source>
        <dbReference type="ARBA" id="ARBA00022827"/>
    </source>
</evidence>
<dbReference type="NCBIfam" id="NF004159">
    <property type="entry name" value="PRK05627.1-2"/>
    <property type="match status" value="1"/>
</dbReference>
<comment type="caution">
    <text evidence="17">The sequence shown here is derived from an EMBL/GenBank/DDBJ whole genome shotgun (WGS) entry which is preliminary data.</text>
</comment>
<evidence type="ECO:0000256" key="12">
    <source>
        <dbReference type="ARBA" id="ARBA00023268"/>
    </source>
</evidence>
<dbReference type="PANTHER" id="PTHR22749:SF6">
    <property type="entry name" value="RIBOFLAVIN KINASE"/>
    <property type="match status" value="1"/>
</dbReference>
<dbReference type="UniPathway" id="UPA00277">
    <property type="reaction ID" value="UER00407"/>
</dbReference>
<dbReference type="Pfam" id="PF06574">
    <property type="entry name" value="FAD_syn"/>
    <property type="match status" value="1"/>
</dbReference>
<keyword evidence="10 15" id="KW-0274">FAD</keyword>
<dbReference type="InterPro" id="IPR014729">
    <property type="entry name" value="Rossmann-like_a/b/a_fold"/>
</dbReference>
<keyword evidence="11 15" id="KW-0067">ATP-binding</keyword>
<dbReference type="PIRSF" id="PIRSF004491">
    <property type="entry name" value="FAD_Synth"/>
    <property type="match status" value="1"/>
</dbReference>
<comment type="catalytic activity">
    <reaction evidence="14 15">
        <text>FMN + ATP + H(+) = FAD + diphosphate</text>
        <dbReference type="Rhea" id="RHEA:17237"/>
        <dbReference type="ChEBI" id="CHEBI:15378"/>
        <dbReference type="ChEBI" id="CHEBI:30616"/>
        <dbReference type="ChEBI" id="CHEBI:33019"/>
        <dbReference type="ChEBI" id="CHEBI:57692"/>
        <dbReference type="ChEBI" id="CHEBI:58210"/>
        <dbReference type="EC" id="2.7.7.2"/>
    </reaction>
</comment>
<dbReference type="NCBIfam" id="NF004162">
    <property type="entry name" value="PRK05627.1-5"/>
    <property type="match status" value="1"/>
</dbReference>
<evidence type="ECO:0000259" key="16">
    <source>
        <dbReference type="SMART" id="SM00904"/>
    </source>
</evidence>
<evidence type="ECO:0000256" key="1">
    <source>
        <dbReference type="ARBA" id="ARBA00002121"/>
    </source>
</evidence>
<dbReference type="SUPFAM" id="SSF82114">
    <property type="entry name" value="Riboflavin kinase-like"/>
    <property type="match status" value="1"/>
</dbReference>
<dbReference type="InterPro" id="IPR002606">
    <property type="entry name" value="Riboflavin_kinase_bac"/>
</dbReference>
<dbReference type="GO" id="GO:0005524">
    <property type="term" value="F:ATP binding"/>
    <property type="evidence" value="ECO:0007669"/>
    <property type="project" value="UniProtKB-UniRule"/>
</dbReference>
<evidence type="ECO:0000256" key="2">
    <source>
        <dbReference type="ARBA" id="ARBA00004726"/>
    </source>
</evidence>
<dbReference type="AlphaFoldDB" id="A0A848G4I2"/>
<evidence type="ECO:0000256" key="15">
    <source>
        <dbReference type="PIRNR" id="PIRNR004491"/>
    </source>
</evidence>
<evidence type="ECO:0000256" key="9">
    <source>
        <dbReference type="ARBA" id="ARBA00022777"/>
    </source>
</evidence>
<dbReference type="GO" id="GO:0009398">
    <property type="term" value="P:FMN biosynthetic process"/>
    <property type="evidence" value="ECO:0007669"/>
    <property type="project" value="UniProtKB-UniRule"/>
</dbReference>
<comment type="function">
    <text evidence="1">Catalyzes the phosphorylation of riboflavin to FMN followed by the adenylation of FMN to FAD.</text>
</comment>
<dbReference type="CDD" id="cd02064">
    <property type="entry name" value="FAD_synthetase_N"/>
    <property type="match status" value="1"/>
</dbReference>
<dbReference type="GO" id="GO:0009231">
    <property type="term" value="P:riboflavin biosynthetic process"/>
    <property type="evidence" value="ECO:0007669"/>
    <property type="project" value="InterPro"/>
</dbReference>
<keyword evidence="12" id="KW-0511">Multifunctional enzyme</keyword>
<evidence type="ECO:0000313" key="18">
    <source>
        <dbReference type="Proteomes" id="UP000580043"/>
    </source>
</evidence>
<dbReference type="NCBIfam" id="NF004163">
    <property type="entry name" value="PRK05627.1-6"/>
    <property type="match status" value="1"/>
</dbReference>
<name>A0A848G4I2_9RHOO</name>
<dbReference type="EMBL" id="JABBGA010000012">
    <property type="protein sequence ID" value="NML27138.1"/>
    <property type="molecule type" value="Genomic_DNA"/>
</dbReference>
<keyword evidence="9 15" id="KW-0418">Kinase</keyword>
<proteinExistence type="inferred from homology"/>
<keyword evidence="8 15" id="KW-0547">Nucleotide-binding</keyword>
<organism evidence="17 18">
    <name type="scientific">Zoogloea dura</name>
    <dbReference type="NCBI Taxonomy" id="2728840"/>
    <lineage>
        <taxon>Bacteria</taxon>
        <taxon>Pseudomonadati</taxon>
        <taxon>Pseudomonadota</taxon>
        <taxon>Betaproteobacteria</taxon>
        <taxon>Rhodocyclales</taxon>
        <taxon>Zoogloeaceae</taxon>
        <taxon>Zoogloea</taxon>
    </lineage>
</organism>
<dbReference type="Pfam" id="PF01687">
    <property type="entry name" value="Flavokinase"/>
    <property type="match status" value="1"/>
</dbReference>
<keyword evidence="5 15" id="KW-0288">FMN</keyword>
<dbReference type="FunFam" id="3.40.50.620:FF:000021">
    <property type="entry name" value="Riboflavin biosynthesis protein"/>
    <property type="match status" value="1"/>
</dbReference>
<evidence type="ECO:0000256" key="8">
    <source>
        <dbReference type="ARBA" id="ARBA00022741"/>
    </source>
</evidence>
<evidence type="ECO:0000256" key="3">
    <source>
        <dbReference type="ARBA" id="ARBA00005201"/>
    </source>
</evidence>
<dbReference type="Gene3D" id="3.40.50.620">
    <property type="entry name" value="HUPs"/>
    <property type="match status" value="1"/>
</dbReference>
<dbReference type="SUPFAM" id="SSF52374">
    <property type="entry name" value="Nucleotidylyl transferase"/>
    <property type="match status" value="1"/>
</dbReference>
<gene>
    <name evidence="17" type="ORF">HHL15_15405</name>
</gene>
<comment type="similarity">
    <text evidence="15">Belongs to the ribF family.</text>
</comment>
<evidence type="ECO:0000256" key="7">
    <source>
        <dbReference type="ARBA" id="ARBA00022695"/>
    </source>
</evidence>
<evidence type="ECO:0000313" key="17">
    <source>
        <dbReference type="EMBL" id="NML27138.1"/>
    </source>
</evidence>
<feature type="domain" description="Riboflavin kinase" evidence="16">
    <location>
        <begin position="181"/>
        <end position="306"/>
    </location>
</feature>
<protein>
    <recommendedName>
        <fullName evidence="15">Riboflavin biosynthesis protein</fullName>
    </recommendedName>
    <domain>
        <recommendedName>
            <fullName evidence="15">Riboflavin kinase</fullName>
            <ecNumber evidence="15">2.7.1.26</ecNumber>
        </recommendedName>
        <alternativeName>
            <fullName evidence="15">Flavokinase</fullName>
        </alternativeName>
    </domain>
    <domain>
        <recommendedName>
            <fullName evidence="15">FMN adenylyltransferase</fullName>
            <ecNumber evidence="15">2.7.7.2</ecNumber>
        </recommendedName>
        <alternativeName>
            <fullName evidence="15">FAD pyrophosphorylase</fullName>
        </alternativeName>
        <alternativeName>
            <fullName evidence="15">FAD synthase</fullName>
        </alternativeName>
    </domain>
</protein>
<dbReference type="InterPro" id="IPR015864">
    <property type="entry name" value="FAD_synthase"/>
</dbReference>
<dbReference type="EC" id="2.7.7.2" evidence="15"/>
<dbReference type="InterPro" id="IPR015865">
    <property type="entry name" value="Riboflavin_kinase_bac/euk"/>
</dbReference>
<sequence>MQVFRGVPEHSAHGCVLTIGNFDGVHRGHQALLAKLVALSRATGLPSAVLTFEPHPREYFTHENRPRRLTSLREKIQLLADQGVDRLYIGRFNARFAALTAEEFVEDVLIRGLCVRHLMIGDDFCFGKGRRGNFSMLQAAGRDTGFTVEAMQTLAHEGERVSSSAVRAALEEGDMPHAARLLGRPYSIRGRVMHGDKIGRTIGFPTANIQLKHRSPPLMGIYTVSVEGLADRPWPGVASVGVRPTINDAGRPTLEVHLFDWDQDCYDAHLKVNFLVKQRDEERYDSLEALTAQIARDAEQARAYFAQNPL</sequence>
<evidence type="ECO:0000256" key="14">
    <source>
        <dbReference type="ARBA" id="ARBA00049494"/>
    </source>
</evidence>
<dbReference type="Gene3D" id="2.40.30.30">
    <property type="entry name" value="Riboflavin kinase-like"/>
    <property type="match status" value="1"/>
</dbReference>
<comment type="catalytic activity">
    <reaction evidence="13 15">
        <text>riboflavin + ATP = FMN + ADP + H(+)</text>
        <dbReference type="Rhea" id="RHEA:14357"/>
        <dbReference type="ChEBI" id="CHEBI:15378"/>
        <dbReference type="ChEBI" id="CHEBI:30616"/>
        <dbReference type="ChEBI" id="CHEBI:57986"/>
        <dbReference type="ChEBI" id="CHEBI:58210"/>
        <dbReference type="ChEBI" id="CHEBI:456216"/>
        <dbReference type="EC" id="2.7.1.26"/>
    </reaction>
</comment>